<evidence type="ECO:0000256" key="1">
    <source>
        <dbReference type="SAM" id="SignalP"/>
    </source>
</evidence>
<sequence length="149" mass="16877">MTKTLFRLIILAQLAMVTPSVISQESQVHSIDIQQIIGSWEGRNKQGEVAVIQFQPGGTVQFTLNGKPLVPMMPNEGTLKFRINQDKSPMWLDLIALDSTGRELGQIKFIFQLINPKELKLQAGEDLTVRPEKFNESDPSKTVIFKKYY</sequence>
<dbReference type="EMBL" id="JADKCH010000005">
    <property type="protein sequence ID" value="MBK8572456.1"/>
    <property type="molecule type" value="Genomic_DNA"/>
</dbReference>
<feature type="chain" id="PRO_5037209105" description="TIGR03067 domain-containing protein" evidence="1">
    <location>
        <begin position="24"/>
        <end position="149"/>
    </location>
</feature>
<feature type="signal peptide" evidence="1">
    <location>
        <begin position="1"/>
        <end position="23"/>
    </location>
</feature>
<evidence type="ECO:0008006" key="4">
    <source>
        <dbReference type="Google" id="ProtNLM"/>
    </source>
</evidence>
<dbReference type="Proteomes" id="UP000709959">
    <property type="component" value="Unassembled WGS sequence"/>
</dbReference>
<dbReference type="AlphaFoldDB" id="A0A936F1U2"/>
<gene>
    <name evidence="2" type="ORF">IPN91_07340</name>
</gene>
<organism evidence="2 3">
    <name type="scientific">Candidatus Geothrix odensensis</name>
    <dbReference type="NCBI Taxonomy" id="2954440"/>
    <lineage>
        <taxon>Bacteria</taxon>
        <taxon>Pseudomonadati</taxon>
        <taxon>Acidobacteriota</taxon>
        <taxon>Holophagae</taxon>
        <taxon>Holophagales</taxon>
        <taxon>Holophagaceae</taxon>
        <taxon>Geothrix</taxon>
    </lineage>
</organism>
<keyword evidence="1" id="KW-0732">Signal</keyword>
<name>A0A936F1U2_9BACT</name>
<evidence type="ECO:0000313" key="3">
    <source>
        <dbReference type="Proteomes" id="UP000709959"/>
    </source>
</evidence>
<protein>
    <recommendedName>
        <fullName evidence="4">TIGR03067 domain-containing protein</fullName>
    </recommendedName>
</protein>
<evidence type="ECO:0000313" key="2">
    <source>
        <dbReference type="EMBL" id="MBK8572456.1"/>
    </source>
</evidence>
<comment type="caution">
    <text evidence="2">The sequence shown here is derived from an EMBL/GenBank/DDBJ whole genome shotgun (WGS) entry which is preliminary data.</text>
</comment>
<proteinExistence type="predicted"/>
<accession>A0A936F1U2</accession>
<reference evidence="2 3" key="1">
    <citation type="submission" date="2020-10" db="EMBL/GenBank/DDBJ databases">
        <title>Connecting structure to function with the recovery of over 1000 high-quality activated sludge metagenome-assembled genomes encoding full-length rRNA genes using long-read sequencing.</title>
        <authorList>
            <person name="Singleton C.M."/>
            <person name="Petriglieri F."/>
            <person name="Kristensen J.M."/>
            <person name="Kirkegaard R.H."/>
            <person name="Michaelsen T.Y."/>
            <person name="Andersen M.H."/>
            <person name="Karst S.M."/>
            <person name="Dueholm M.S."/>
            <person name="Nielsen P.H."/>
            <person name="Albertsen M."/>
        </authorList>
    </citation>
    <scope>NUCLEOTIDE SEQUENCE [LARGE SCALE GENOMIC DNA]</scope>
    <source>
        <strain evidence="2">OdNE_18-Q3-R46-58_MAXAC.008</strain>
    </source>
</reference>